<dbReference type="SUPFAM" id="SSF69189">
    <property type="entry name" value="Penicillin-binding protein associated domain"/>
    <property type="match status" value="1"/>
</dbReference>
<feature type="chain" id="PRO_5031040221" description="serine-type D-Ala-D-Ala carboxypeptidase" evidence="16">
    <location>
        <begin position="34"/>
        <end position="390"/>
    </location>
</feature>
<reference evidence="18 19" key="1">
    <citation type="submission" date="2016-06" db="EMBL/GenBank/DDBJ databases">
        <title>Genome sequence of endosymbiont of Candidatus Endolucinida thiodiazotropha.</title>
        <authorList>
            <person name="Poehlein A."/>
            <person name="Koenig S."/>
            <person name="Heiden S.E."/>
            <person name="Thuermer A."/>
            <person name="Voget S."/>
            <person name="Daniel R."/>
            <person name="Markert S."/>
            <person name="Gros O."/>
            <person name="Schweder T."/>
        </authorList>
    </citation>
    <scope>NUCLEOTIDE SEQUENCE [LARGE SCALE GENOMIC DNA]</scope>
    <source>
        <strain evidence="18 19">COS</strain>
    </source>
</reference>
<proteinExistence type="inferred from homology"/>
<keyword evidence="8 18" id="KW-0378">Hydrolase</keyword>
<dbReference type="GO" id="GO:0009002">
    <property type="term" value="F:serine-type D-Ala-D-Ala carboxypeptidase activity"/>
    <property type="evidence" value="ECO:0007669"/>
    <property type="project" value="UniProtKB-EC"/>
</dbReference>
<dbReference type="InterPro" id="IPR015956">
    <property type="entry name" value="Peniciliin-bd_prot_C_sf"/>
</dbReference>
<organism evidence="18 19">
    <name type="scientific">Candidatus Thiodiazotropha endolucinida</name>
    <dbReference type="NCBI Taxonomy" id="1655433"/>
    <lineage>
        <taxon>Bacteria</taxon>
        <taxon>Pseudomonadati</taxon>
        <taxon>Pseudomonadota</taxon>
        <taxon>Gammaproteobacteria</taxon>
        <taxon>Chromatiales</taxon>
        <taxon>Sedimenticolaceae</taxon>
        <taxon>Candidatus Thiodiazotropha</taxon>
    </lineage>
</organism>
<evidence type="ECO:0000256" key="9">
    <source>
        <dbReference type="ARBA" id="ARBA00022960"/>
    </source>
</evidence>
<evidence type="ECO:0000256" key="10">
    <source>
        <dbReference type="ARBA" id="ARBA00022984"/>
    </source>
</evidence>
<sequence>MILPLPMHQLSPTRFLKTALLWLSCLITFTTYAAVPTPAPPDVAASGYLLVDFHSGKVLAEKGAGNRLEPASLTKIMTAYAVFRELKEGNINLEDSVLISEKAWRTPGSRMFIEVGKKVKVIDLVKGMIIQSGNDACVALAEHIAGSEATFTELMNNIARELGMTDTHFTNSTGLPDDDHYTTPADIAKVASATIRDFPEYYPWYSDKSFVFNDITQHNRNKLLWRDNSVDGIKTGHTEAAGYCLVASAQRESMRLISVVMGTKGEEARAQASQSLLNYGFRFYETHQLYTAGEVLNRARIWKGDKEKLPLGLSQDLNVTIPRHQYQNLDARMEIEPKIMAPVKQGEVLGHVSISLNGEPVTEAPLVALKSIADGNIWQLIKDSALLWLE</sequence>
<dbReference type="GO" id="GO:0071555">
    <property type="term" value="P:cell wall organization"/>
    <property type="evidence" value="ECO:0007669"/>
    <property type="project" value="UniProtKB-KW"/>
</dbReference>
<evidence type="ECO:0000256" key="3">
    <source>
        <dbReference type="ARBA" id="ARBA00007164"/>
    </source>
</evidence>
<dbReference type="Pfam" id="PF07943">
    <property type="entry name" value="PBP5_C"/>
    <property type="match status" value="1"/>
</dbReference>
<dbReference type="UniPathway" id="UPA00219"/>
<evidence type="ECO:0000256" key="6">
    <source>
        <dbReference type="ARBA" id="ARBA00022670"/>
    </source>
</evidence>
<evidence type="ECO:0000256" key="12">
    <source>
        <dbReference type="ARBA" id="ARBA00034000"/>
    </source>
</evidence>
<dbReference type="EMBL" id="MARB01000008">
    <property type="protein sequence ID" value="ODJ88013.1"/>
    <property type="molecule type" value="Genomic_DNA"/>
</dbReference>
<evidence type="ECO:0000313" key="18">
    <source>
        <dbReference type="EMBL" id="ODJ88013.1"/>
    </source>
</evidence>
<evidence type="ECO:0000256" key="14">
    <source>
        <dbReference type="PIRSR" id="PIRSR618044-2"/>
    </source>
</evidence>
<gene>
    <name evidence="18" type="primary">dacC</name>
    <name evidence="18" type="ORF">CODIS_17870</name>
</gene>
<dbReference type="PANTHER" id="PTHR21581:SF6">
    <property type="entry name" value="TRAFFICKING PROTEIN PARTICLE COMPLEX SUBUNIT 12"/>
    <property type="match status" value="1"/>
</dbReference>
<dbReference type="SUPFAM" id="SSF56601">
    <property type="entry name" value="beta-lactamase/transpeptidase-like"/>
    <property type="match status" value="1"/>
</dbReference>
<dbReference type="InterPro" id="IPR012907">
    <property type="entry name" value="Peptidase_S11_C"/>
</dbReference>
<comment type="caution">
    <text evidence="18">The sequence shown here is derived from an EMBL/GenBank/DDBJ whole genome shotgun (WGS) entry which is preliminary data.</text>
</comment>
<name>A0A7Z0VM39_9GAMM</name>
<evidence type="ECO:0000256" key="15">
    <source>
        <dbReference type="RuleBase" id="RU004016"/>
    </source>
</evidence>
<feature type="active site" evidence="13">
    <location>
        <position position="132"/>
    </location>
</feature>
<dbReference type="SMART" id="SM00936">
    <property type="entry name" value="PBP5_C"/>
    <property type="match status" value="1"/>
</dbReference>
<evidence type="ECO:0000256" key="2">
    <source>
        <dbReference type="ARBA" id="ARBA00004752"/>
    </source>
</evidence>
<evidence type="ECO:0000259" key="17">
    <source>
        <dbReference type="SMART" id="SM00936"/>
    </source>
</evidence>
<comment type="similarity">
    <text evidence="3 15">Belongs to the peptidase S11 family.</text>
</comment>
<keyword evidence="5 18" id="KW-0121">Carboxypeptidase</keyword>
<evidence type="ECO:0000256" key="8">
    <source>
        <dbReference type="ARBA" id="ARBA00022801"/>
    </source>
</evidence>
<evidence type="ECO:0000256" key="11">
    <source>
        <dbReference type="ARBA" id="ARBA00023316"/>
    </source>
</evidence>
<keyword evidence="9" id="KW-0133">Cell shape</keyword>
<evidence type="ECO:0000256" key="13">
    <source>
        <dbReference type="PIRSR" id="PIRSR618044-1"/>
    </source>
</evidence>
<evidence type="ECO:0000256" key="16">
    <source>
        <dbReference type="SAM" id="SignalP"/>
    </source>
</evidence>
<keyword evidence="7 16" id="KW-0732">Signal</keyword>
<dbReference type="GO" id="GO:0008360">
    <property type="term" value="P:regulation of cell shape"/>
    <property type="evidence" value="ECO:0007669"/>
    <property type="project" value="UniProtKB-KW"/>
</dbReference>
<comment type="function">
    <text evidence="1">Removes C-terminal D-alanyl residues from sugar-peptide cell wall precursors.</text>
</comment>
<dbReference type="InterPro" id="IPR037167">
    <property type="entry name" value="Peptidase_S11_C_sf"/>
</dbReference>
<feature type="active site" description="Proton acceptor" evidence="13">
    <location>
        <position position="75"/>
    </location>
</feature>
<dbReference type="AlphaFoldDB" id="A0A7Z0VM39"/>
<keyword evidence="10" id="KW-0573">Peptidoglycan synthesis</keyword>
<keyword evidence="11" id="KW-0961">Cell wall biogenesis/degradation</keyword>
<evidence type="ECO:0000256" key="1">
    <source>
        <dbReference type="ARBA" id="ARBA00003217"/>
    </source>
</evidence>
<dbReference type="EC" id="3.4.16.4" evidence="4"/>
<dbReference type="InterPro" id="IPR018044">
    <property type="entry name" value="Peptidase_S11"/>
</dbReference>
<keyword evidence="6" id="KW-0645">Protease</keyword>
<dbReference type="PRINTS" id="PR00725">
    <property type="entry name" value="DADACBPTASE1"/>
</dbReference>
<dbReference type="InterPro" id="IPR012338">
    <property type="entry name" value="Beta-lactam/transpept-like"/>
</dbReference>
<evidence type="ECO:0000256" key="7">
    <source>
        <dbReference type="ARBA" id="ARBA00022729"/>
    </source>
</evidence>
<dbReference type="PANTHER" id="PTHR21581">
    <property type="entry name" value="D-ALANYL-D-ALANINE CARBOXYPEPTIDASE"/>
    <property type="match status" value="1"/>
</dbReference>
<evidence type="ECO:0000256" key="4">
    <source>
        <dbReference type="ARBA" id="ARBA00012448"/>
    </source>
</evidence>
<comment type="catalytic activity">
    <reaction evidence="12">
        <text>Preferential cleavage: (Ac)2-L-Lys-D-Ala-|-D-Ala. Also transpeptidation of peptidyl-alanyl moieties that are N-acyl substituents of D-alanine.</text>
        <dbReference type="EC" id="3.4.16.4"/>
    </reaction>
</comment>
<feature type="domain" description="Peptidase S11 D-Ala-D-Ala carboxypeptidase A C-terminal" evidence="17">
    <location>
        <begin position="284"/>
        <end position="374"/>
    </location>
</feature>
<dbReference type="Gene3D" id="3.40.710.10">
    <property type="entry name" value="DD-peptidase/beta-lactamase superfamily"/>
    <property type="match status" value="1"/>
</dbReference>
<feature type="binding site" evidence="14">
    <location>
        <position position="234"/>
    </location>
    <ligand>
        <name>substrate</name>
    </ligand>
</feature>
<evidence type="ECO:0000256" key="5">
    <source>
        <dbReference type="ARBA" id="ARBA00022645"/>
    </source>
</evidence>
<dbReference type="GO" id="GO:0009252">
    <property type="term" value="P:peptidoglycan biosynthetic process"/>
    <property type="evidence" value="ECO:0007669"/>
    <property type="project" value="UniProtKB-UniPathway"/>
</dbReference>
<dbReference type="Gene3D" id="2.60.410.10">
    <property type="entry name" value="D-Ala-D-Ala carboxypeptidase, C-terminal domain"/>
    <property type="match status" value="1"/>
</dbReference>
<feature type="active site" description="Acyl-ester intermediate" evidence="13">
    <location>
        <position position="72"/>
    </location>
</feature>
<dbReference type="Pfam" id="PF00768">
    <property type="entry name" value="Peptidase_S11"/>
    <property type="match status" value="1"/>
</dbReference>
<protein>
    <recommendedName>
        <fullName evidence="4">serine-type D-Ala-D-Ala carboxypeptidase</fullName>
        <ecNumber evidence="4">3.4.16.4</ecNumber>
    </recommendedName>
</protein>
<comment type="pathway">
    <text evidence="2">Cell wall biogenesis; peptidoglycan biosynthesis.</text>
</comment>
<evidence type="ECO:0000313" key="19">
    <source>
        <dbReference type="Proteomes" id="UP000094769"/>
    </source>
</evidence>
<dbReference type="Proteomes" id="UP000094769">
    <property type="component" value="Unassembled WGS sequence"/>
</dbReference>
<accession>A0A7Z0VM39</accession>
<feature type="signal peptide" evidence="16">
    <location>
        <begin position="1"/>
        <end position="33"/>
    </location>
</feature>
<dbReference type="GO" id="GO:0006508">
    <property type="term" value="P:proteolysis"/>
    <property type="evidence" value="ECO:0007669"/>
    <property type="project" value="UniProtKB-KW"/>
</dbReference>
<keyword evidence="19" id="KW-1185">Reference proteome</keyword>
<dbReference type="InterPro" id="IPR001967">
    <property type="entry name" value="Peptidase_S11_N"/>
</dbReference>